<proteinExistence type="predicted"/>
<dbReference type="Gene3D" id="3.30.450.60">
    <property type="match status" value="1"/>
</dbReference>
<evidence type="ECO:0000259" key="5">
    <source>
        <dbReference type="Pfam" id="PF01217"/>
    </source>
</evidence>
<comment type="subcellular location">
    <subcellularLocation>
        <location evidence="1">Endomembrane system</location>
    </subcellularLocation>
</comment>
<accession>A0AAV5RBZ9</accession>
<dbReference type="Proteomes" id="UP001378960">
    <property type="component" value="Unassembled WGS sequence"/>
</dbReference>
<evidence type="ECO:0000313" key="6">
    <source>
        <dbReference type="EMBL" id="GMM48612.1"/>
    </source>
</evidence>
<evidence type="ECO:0000313" key="7">
    <source>
        <dbReference type="Proteomes" id="UP001378960"/>
    </source>
</evidence>
<keyword evidence="3" id="KW-0653">Protein transport</keyword>
<comment type="caution">
    <text evidence="6">The sequence shown here is derived from an EMBL/GenBank/DDBJ whole genome shotgun (WGS) entry which is preliminary data.</text>
</comment>
<keyword evidence="7" id="KW-1185">Reference proteome</keyword>
<evidence type="ECO:0000256" key="4">
    <source>
        <dbReference type="ARBA" id="ARBA00023136"/>
    </source>
</evidence>
<dbReference type="PRINTS" id="PR00314">
    <property type="entry name" value="CLATHRINADPT"/>
</dbReference>
<dbReference type="InterPro" id="IPR022775">
    <property type="entry name" value="AP_mu_sigma_su"/>
</dbReference>
<evidence type="ECO:0000256" key="1">
    <source>
        <dbReference type="ARBA" id="ARBA00004308"/>
    </source>
</evidence>
<feature type="domain" description="AP complex mu/sigma subunit" evidence="5">
    <location>
        <begin position="1"/>
        <end position="139"/>
    </location>
</feature>
<dbReference type="FunFam" id="3.30.450.60:FF:000002">
    <property type="entry name" value="AP-2 complex subunit mu, putative"/>
    <property type="match status" value="1"/>
</dbReference>
<evidence type="ECO:0000256" key="2">
    <source>
        <dbReference type="ARBA" id="ARBA00022448"/>
    </source>
</evidence>
<dbReference type="PANTHER" id="PTHR10529">
    <property type="entry name" value="AP COMPLEX SUBUNIT MU"/>
    <property type="match status" value="1"/>
</dbReference>
<evidence type="ECO:0000256" key="3">
    <source>
        <dbReference type="ARBA" id="ARBA00022927"/>
    </source>
</evidence>
<name>A0AAV5RBZ9_PICKL</name>
<keyword evidence="4" id="KW-0472">Membrane</keyword>
<reference evidence="6 7" key="1">
    <citation type="journal article" date="2023" name="Elife">
        <title>Identification of key yeast species and microbe-microbe interactions impacting larval growth of Drosophila in the wild.</title>
        <authorList>
            <person name="Mure A."/>
            <person name="Sugiura Y."/>
            <person name="Maeda R."/>
            <person name="Honda K."/>
            <person name="Sakurai N."/>
            <person name="Takahashi Y."/>
            <person name="Watada M."/>
            <person name="Katoh T."/>
            <person name="Gotoh A."/>
            <person name="Gotoh Y."/>
            <person name="Taniguchi I."/>
            <person name="Nakamura K."/>
            <person name="Hayashi T."/>
            <person name="Katayama T."/>
            <person name="Uemura T."/>
            <person name="Hattori Y."/>
        </authorList>
    </citation>
    <scope>NUCLEOTIDE SEQUENCE [LARGE SCALE GENOMIC DNA]</scope>
    <source>
        <strain evidence="6 7">PK-24</strain>
    </source>
</reference>
<dbReference type="GO" id="GO:0016192">
    <property type="term" value="P:vesicle-mediated transport"/>
    <property type="evidence" value="ECO:0007669"/>
    <property type="project" value="InterPro"/>
</dbReference>
<dbReference type="GO" id="GO:0030131">
    <property type="term" value="C:clathrin adaptor complex"/>
    <property type="evidence" value="ECO:0007669"/>
    <property type="project" value="InterPro"/>
</dbReference>
<keyword evidence="2" id="KW-0813">Transport</keyword>
<dbReference type="InterPro" id="IPR011012">
    <property type="entry name" value="Longin-like_dom_sf"/>
</dbReference>
<dbReference type="GO" id="GO:0006886">
    <property type="term" value="P:intracellular protein transport"/>
    <property type="evidence" value="ECO:0007669"/>
    <property type="project" value="InterPro"/>
</dbReference>
<dbReference type="InterPro" id="IPR001392">
    <property type="entry name" value="Clathrin_mu"/>
</dbReference>
<protein>
    <recommendedName>
        <fullName evidence="5">AP complex mu/sigma subunit domain-containing protein</fullName>
    </recommendedName>
</protein>
<dbReference type="InterPro" id="IPR050431">
    <property type="entry name" value="Adaptor_comp_med_subunit"/>
</dbReference>
<sequence>MISAVLILNSTGDVLISKIYREDVKNEISSIFYDKIIKNERFLKNPFLTIGSTTFIHIREGDLYYVVISRHNADSSVILQFLLNLTKLINNLLNTNVTGKEEYNLKDVDIKNNFLLIYGLLNQLIDQGYVRNIGTESINMLLELLPVKDISEEDKISNDFNITKESYHLNIINKPETITENHELRINEFVKLKKHNDYSQVDIVGELLLLSKPNNSIDFEFQIPQDTNTLELLRLSSNCTIRSKTRDTLKILYVSENDIESVLNYKSNSSYRNLPVHIDGKYKQLSNDKFEITLLINSNIDINQFNIEMDVPNDTEILKCDNGMVTHADNILIWEKNLKKGKTSINIIIKSKSSVKLSSWISKEKKLRVFFDTINDTITKCSVISFNDDNACKVKSIYSFFDYDLTI</sequence>
<organism evidence="6 7">
    <name type="scientific">Pichia kluyveri</name>
    <name type="common">Yeast</name>
    <dbReference type="NCBI Taxonomy" id="36015"/>
    <lineage>
        <taxon>Eukaryota</taxon>
        <taxon>Fungi</taxon>
        <taxon>Dikarya</taxon>
        <taxon>Ascomycota</taxon>
        <taxon>Saccharomycotina</taxon>
        <taxon>Pichiomycetes</taxon>
        <taxon>Pichiales</taxon>
        <taxon>Pichiaceae</taxon>
        <taxon>Pichia</taxon>
    </lineage>
</organism>
<dbReference type="GO" id="GO:0012505">
    <property type="term" value="C:endomembrane system"/>
    <property type="evidence" value="ECO:0007669"/>
    <property type="project" value="UniProtKB-SubCell"/>
</dbReference>
<dbReference type="SUPFAM" id="SSF64356">
    <property type="entry name" value="SNARE-like"/>
    <property type="match status" value="1"/>
</dbReference>
<dbReference type="Pfam" id="PF01217">
    <property type="entry name" value="Clat_adaptor_s"/>
    <property type="match status" value="1"/>
</dbReference>
<gene>
    <name evidence="6" type="ORF">DAPK24_052100</name>
</gene>
<dbReference type="EMBL" id="BTGB01000009">
    <property type="protein sequence ID" value="GMM48612.1"/>
    <property type="molecule type" value="Genomic_DNA"/>
</dbReference>
<dbReference type="AlphaFoldDB" id="A0AAV5RBZ9"/>